<evidence type="ECO:0000313" key="2">
    <source>
        <dbReference type="EMBL" id="CAE0830959.1"/>
    </source>
</evidence>
<feature type="compositionally biased region" description="Low complexity" evidence="1">
    <location>
        <begin position="191"/>
        <end position="210"/>
    </location>
</feature>
<evidence type="ECO:0000256" key="1">
    <source>
        <dbReference type="SAM" id="MobiDB-lite"/>
    </source>
</evidence>
<reference evidence="2" key="1">
    <citation type="submission" date="2021-01" db="EMBL/GenBank/DDBJ databases">
        <authorList>
            <person name="Corre E."/>
            <person name="Pelletier E."/>
            <person name="Niang G."/>
            <person name="Scheremetjew M."/>
            <person name="Finn R."/>
            <person name="Kale V."/>
            <person name="Holt S."/>
            <person name="Cochrane G."/>
            <person name="Meng A."/>
            <person name="Brown T."/>
            <person name="Cohen L."/>
        </authorList>
    </citation>
    <scope>NUCLEOTIDE SEQUENCE</scope>
    <source>
        <strain evidence="2">CCMP1594</strain>
    </source>
</reference>
<dbReference type="EMBL" id="HBJA01122601">
    <property type="protein sequence ID" value="CAE0830959.1"/>
    <property type="molecule type" value="Transcribed_RNA"/>
</dbReference>
<feature type="compositionally biased region" description="Low complexity" evidence="1">
    <location>
        <begin position="227"/>
        <end position="239"/>
    </location>
</feature>
<proteinExistence type="predicted"/>
<feature type="region of interest" description="Disordered" evidence="1">
    <location>
        <begin position="181"/>
        <end position="266"/>
    </location>
</feature>
<organism evidence="2">
    <name type="scientific">Eutreptiella gymnastica</name>
    <dbReference type="NCBI Taxonomy" id="73025"/>
    <lineage>
        <taxon>Eukaryota</taxon>
        <taxon>Discoba</taxon>
        <taxon>Euglenozoa</taxon>
        <taxon>Euglenida</taxon>
        <taxon>Spirocuta</taxon>
        <taxon>Euglenophyceae</taxon>
        <taxon>Eutreptiales</taxon>
        <taxon>Eutreptiaceae</taxon>
        <taxon>Eutreptiella</taxon>
    </lineage>
</organism>
<sequence>MTGGNAFLTEVQVHEEFAPPTHTGVKLRTPGYGEKELVFPEVRPRKFEDYSPGYGMFGIPKFHGAKKPCRDAARHHTRSRNVLNPGIHNVAVQARALASERADLLYEDLIATPRQGTPREARKPPSVAGTPSNTMPPLSPGRASHTSYSGSSSCYTGCSCSTTSASDISCSTCALRHRQARAARRRPMHTAPRSSASSAVQAPSATSSVPLSAYDNMTSVSQRPPQSSCSGGTRSSTSSAAIARLQSELEQEKRQREASDARVKALQAQQESLIAELEKAKATSSTSNA</sequence>
<feature type="region of interest" description="Disordered" evidence="1">
    <location>
        <begin position="111"/>
        <end position="146"/>
    </location>
</feature>
<feature type="compositionally biased region" description="Basic and acidic residues" evidence="1">
    <location>
        <begin position="250"/>
        <end position="263"/>
    </location>
</feature>
<gene>
    <name evidence="2" type="ORF">EGYM00163_LOCUS42241</name>
</gene>
<accession>A0A7S4GAW5</accession>
<dbReference type="AlphaFoldDB" id="A0A7S4GAW5"/>
<name>A0A7S4GAW5_9EUGL</name>
<protein>
    <submittedName>
        <fullName evidence="2">Uncharacterized protein</fullName>
    </submittedName>
</protein>
<feature type="compositionally biased region" description="Polar residues" evidence="1">
    <location>
        <begin position="215"/>
        <end position="226"/>
    </location>
</feature>